<sequence>MPAEVPKVLGNLLKQYAGEHFAYDARGNLVHRRSPAGEQRYEWNAFNRMTAATVEEVTRRSESRYYYDALGRRIAKEVNGERTVFGWDGDTLAYESGEQGSTHYLYEAGSFVPMMQYASASVDGFETPSRRETDRYVPEDDPLQRLPERVGDAHAFYYHCDQIGTPQLLTDDEGDVVWEASYKAWGKRGR</sequence>
<dbReference type="InterPro" id="IPR050708">
    <property type="entry name" value="T6SS_VgrG/RHS"/>
</dbReference>
<dbReference type="Pfam" id="PF05593">
    <property type="entry name" value="RHS_repeat"/>
    <property type="match status" value="1"/>
</dbReference>
<protein>
    <recommendedName>
        <fullName evidence="1">RHS protein conserved region domain-containing protein</fullName>
    </recommendedName>
</protein>
<dbReference type="PANTHER" id="PTHR32305:SF15">
    <property type="entry name" value="PROTEIN RHSA-RELATED"/>
    <property type="match status" value="1"/>
</dbReference>
<dbReference type="InterPro" id="IPR031325">
    <property type="entry name" value="RHS_repeat"/>
</dbReference>
<organism evidence="2">
    <name type="scientific">Burkholderia contaminans</name>
    <dbReference type="NCBI Taxonomy" id="488447"/>
    <lineage>
        <taxon>Bacteria</taxon>
        <taxon>Pseudomonadati</taxon>
        <taxon>Pseudomonadota</taxon>
        <taxon>Betaproteobacteria</taxon>
        <taxon>Burkholderiales</taxon>
        <taxon>Burkholderiaceae</taxon>
        <taxon>Burkholderia</taxon>
        <taxon>Burkholderia cepacia complex</taxon>
    </lineage>
</organism>
<reference evidence="2" key="1">
    <citation type="journal article" date="2016" name="Biosci. Biotechnol. Biochem.">
        <title>Bioconversion of AHX to AOH by resting cells of Burkholderia contaminans CH-1.</title>
        <authorList>
            <person name="Choi J.H."/>
            <person name="Kikuchi A."/>
            <person name="Pumkaeo P."/>
            <person name="Hirai H."/>
            <person name="Tokuyama S."/>
            <person name="Kawagishi H."/>
        </authorList>
    </citation>
    <scope>NUCLEOTIDE SEQUENCE</scope>
    <source>
        <strain evidence="2">CH-1</strain>
    </source>
</reference>
<dbReference type="PANTHER" id="PTHR32305">
    <property type="match status" value="1"/>
</dbReference>
<feature type="domain" description="RHS protein conserved region" evidence="1">
    <location>
        <begin position="156"/>
        <end position="187"/>
    </location>
</feature>
<evidence type="ECO:0000259" key="1">
    <source>
        <dbReference type="Pfam" id="PF03527"/>
    </source>
</evidence>
<dbReference type="Gene3D" id="2.180.10.10">
    <property type="entry name" value="RHS repeat-associated core"/>
    <property type="match status" value="1"/>
</dbReference>
<dbReference type="Pfam" id="PF03527">
    <property type="entry name" value="RHS"/>
    <property type="match status" value="1"/>
</dbReference>
<dbReference type="AlphaFoldDB" id="A0A250L8H2"/>
<dbReference type="EMBL" id="AP018358">
    <property type="protein sequence ID" value="BBA40863.1"/>
    <property type="molecule type" value="Genomic_DNA"/>
</dbReference>
<reference evidence="2" key="2">
    <citation type="journal article" date="2017" name="Genome Announc.">
        <title>High-Quality Draft Genome Sequence of Burkholderia contaminans CH-1, a Gram-Negative Bacterium That Metabolizes 2-Azahypoxanthine, a Plant Growth-Regulating Compound.</title>
        <authorList>
            <person name="Choi J.-H."/>
            <person name="Sugiura H."/>
            <person name="Moriuchi R."/>
            <person name="Kawagishi H."/>
            <person name="Dohra H."/>
        </authorList>
    </citation>
    <scope>NUCLEOTIDE SEQUENCE</scope>
    <source>
        <strain evidence="2">CH-1</strain>
    </source>
</reference>
<dbReference type="InterPro" id="IPR001826">
    <property type="entry name" value="RHS"/>
</dbReference>
<evidence type="ECO:0000313" key="2">
    <source>
        <dbReference type="EMBL" id="BBA40863.1"/>
    </source>
</evidence>
<gene>
    <name evidence="2" type="ORF">BCCH1_33050</name>
</gene>
<proteinExistence type="predicted"/>
<accession>A0A250L8H2</accession>
<dbReference type="NCBIfam" id="TIGR01643">
    <property type="entry name" value="YD_repeat_2x"/>
    <property type="match status" value="2"/>
</dbReference>
<dbReference type="InterPro" id="IPR006530">
    <property type="entry name" value="YD"/>
</dbReference>
<name>A0A250L8H2_9BURK</name>